<comment type="caution">
    <text evidence="1">The sequence shown here is derived from an EMBL/GenBank/DDBJ whole genome shotgun (WGS) entry which is preliminary data.</text>
</comment>
<dbReference type="Proteomes" id="UP000024635">
    <property type="component" value="Unassembled WGS sequence"/>
</dbReference>
<name>A0A016VZJ2_9BILA</name>
<evidence type="ECO:0000313" key="2">
    <source>
        <dbReference type="Proteomes" id="UP000024635"/>
    </source>
</evidence>
<proteinExistence type="predicted"/>
<dbReference type="EMBL" id="JARK01001338">
    <property type="protein sequence ID" value="EYC32751.1"/>
    <property type="molecule type" value="Genomic_DNA"/>
</dbReference>
<sequence>MNQLIMSMNRDDKVQIECGYVLHNDLLGHIMTRPALHPLHPLTPMVPIYLRRTNGLFGCHGRAKTINIFDSSNNERMKEKAHSGEW</sequence>
<reference evidence="2" key="1">
    <citation type="journal article" date="2015" name="Nat. Genet.">
        <title>The genome and transcriptome of the zoonotic hookworm Ancylostoma ceylanicum identify infection-specific gene families.</title>
        <authorList>
            <person name="Schwarz E.M."/>
            <person name="Hu Y."/>
            <person name="Antoshechkin I."/>
            <person name="Miller M.M."/>
            <person name="Sternberg P.W."/>
            <person name="Aroian R.V."/>
        </authorList>
    </citation>
    <scope>NUCLEOTIDE SEQUENCE</scope>
    <source>
        <strain evidence="2">HY135</strain>
    </source>
</reference>
<evidence type="ECO:0000313" key="1">
    <source>
        <dbReference type="EMBL" id="EYC32751.1"/>
    </source>
</evidence>
<organism evidence="1 2">
    <name type="scientific">Ancylostoma ceylanicum</name>
    <dbReference type="NCBI Taxonomy" id="53326"/>
    <lineage>
        <taxon>Eukaryota</taxon>
        <taxon>Metazoa</taxon>
        <taxon>Ecdysozoa</taxon>
        <taxon>Nematoda</taxon>
        <taxon>Chromadorea</taxon>
        <taxon>Rhabditida</taxon>
        <taxon>Rhabditina</taxon>
        <taxon>Rhabditomorpha</taxon>
        <taxon>Strongyloidea</taxon>
        <taxon>Ancylostomatidae</taxon>
        <taxon>Ancylostomatinae</taxon>
        <taxon>Ancylostoma</taxon>
    </lineage>
</organism>
<protein>
    <submittedName>
        <fullName evidence="1">Uncharacterized protein</fullName>
    </submittedName>
</protein>
<accession>A0A016VZJ2</accession>
<dbReference type="AlphaFoldDB" id="A0A016VZJ2"/>
<keyword evidence="2" id="KW-1185">Reference proteome</keyword>
<gene>
    <name evidence="1" type="primary">Acey_s0002.g1079</name>
    <name evidence="1" type="ORF">Y032_0002g1079</name>
</gene>